<feature type="region of interest" description="Disordered" evidence="2">
    <location>
        <begin position="1"/>
        <end position="25"/>
    </location>
</feature>
<evidence type="ECO:0000256" key="3">
    <source>
        <dbReference type="SAM" id="Phobius"/>
    </source>
</evidence>
<dbReference type="Gene3D" id="3.10.50.40">
    <property type="match status" value="1"/>
</dbReference>
<dbReference type="InterPro" id="IPR011990">
    <property type="entry name" value="TPR-like_helical_dom_sf"/>
</dbReference>
<evidence type="ECO:0000313" key="6">
    <source>
        <dbReference type="Proteomes" id="UP000237684"/>
    </source>
</evidence>
<dbReference type="InterPro" id="IPR046357">
    <property type="entry name" value="PPIase_dom_sf"/>
</dbReference>
<dbReference type="GO" id="GO:0003755">
    <property type="term" value="F:peptidyl-prolyl cis-trans isomerase activity"/>
    <property type="evidence" value="ECO:0007669"/>
    <property type="project" value="UniProtKB-KW"/>
</dbReference>
<dbReference type="SUPFAM" id="SSF109998">
    <property type="entry name" value="Triger factor/SurA peptide-binding domain-like"/>
    <property type="match status" value="1"/>
</dbReference>
<dbReference type="EMBL" id="NIGF01000005">
    <property type="protein sequence ID" value="PQV64469.1"/>
    <property type="molecule type" value="Genomic_DNA"/>
</dbReference>
<feature type="region of interest" description="Disordered" evidence="2">
    <location>
        <begin position="540"/>
        <end position="576"/>
    </location>
</feature>
<keyword evidence="1" id="KW-0413">Isomerase</keyword>
<feature type="domain" description="PpiC" evidence="4">
    <location>
        <begin position="239"/>
        <end position="354"/>
    </location>
</feature>
<dbReference type="InterPro" id="IPR000297">
    <property type="entry name" value="PPIase_PpiC"/>
</dbReference>
<accession>A0A2S8SUN1</accession>
<keyword evidence="3" id="KW-0472">Membrane</keyword>
<dbReference type="RefSeq" id="WP_105483253.1">
    <property type="nucleotide sequence ID" value="NZ_NIGF01000005.1"/>
</dbReference>
<proteinExistence type="predicted"/>
<gene>
    <name evidence="5" type="ORF">B1R32_105151</name>
</gene>
<dbReference type="PANTHER" id="PTHR47245">
    <property type="entry name" value="PEPTIDYLPROLYL ISOMERASE"/>
    <property type="match status" value="1"/>
</dbReference>
<evidence type="ECO:0000256" key="2">
    <source>
        <dbReference type="SAM" id="MobiDB-lite"/>
    </source>
</evidence>
<sequence length="576" mass="61901">MAVKNNTPTPRPTNSRKVVEPLSSEVYKEEKPSPLSIEGIRSGAVQSKVFKGFILLSGLVMAGGLIISGLSPTGQAPNGAPRAATNQTIAKVGQREISGLQLASTFERQMQMNAQFGQKTGVTDYLRSKQQALQGLTDNASTVLAAQAAGIAVSDADVDKDIERQISEVMKPQQGQTEATFRRLIEAQYGSVQAAREKMMTTITPAAREEIKAKLLTDGLEKQIKDVNKITEDDYKRSVTKLKLWQIVVRPKLPALGAKDPKIEAQKNNREAARRGATLFAGLKTTPTLANFQATAKKSSDDLVTKAKGGDFGWKLPAEIFYGPEIGESLSKTAGDLAGPFADASGNQYIFFIENRKTELPKDYAKNKKKLLADFETQADNTAWQKRQEEYKKAQTPEISDDALAAYQIQSTDLQGATGDAQKTLRADAIARYEDALKGAGGVEAAAINYQLSQLYRDQNDKVKQQEALEGAVKSKGDDAALRLEYARTLRDGGKPKDALAQLKAASTALDASPAAPSPFGGGNPDDALRQQIAGEYDALKDAKSAQAERAKIKPAAPGGMTGMNGLPPGMTINPQ</sequence>
<feature type="transmembrane region" description="Helical" evidence="3">
    <location>
        <begin position="49"/>
        <end position="70"/>
    </location>
</feature>
<feature type="compositionally biased region" description="Polar residues" evidence="2">
    <location>
        <begin position="1"/>
        <end position="16"/>
    </location>
</feature>
<dbReference type="InParanoid" id="A0A2S8SUN1"/>
<protein>
    <submittedName>
        <fullName evidence="5">SurA N-terminal domain-containing protein</fullName>
    </submittedName>
</protein>
<reference evidence="5 6" key="1">
    <citation type="journal article" date="2018" name="Syst. Appl. Microbiol.">
        <title>Abditibacterium utsteinense sp. nov., the first cultivated member of candidate phylum FBP, isolated from ice-free Antarctic soil samples.</title>
        <authorList>
            <person name="Tahon G."/>
            <person name="Tytgat B."/>
            <person name="Lebbe L."/>
            <person name="Carlier A."/>
            <person name="Willems A."/>
        </authorList>
    </citation>
    <scope>NUCLEOTIDE SEQUENCE [LARGE SCALE GENOMIC DNA]</scope>
    <source>
        <strain evidence="5 6">LMG 29911</strain>
    </source>
</reference>
<dbReference type="PANTHER" id="PTHR47245:SF2">
    <property type="entry name" value="PEPTIDYL-PROLYL CIS-TRANS ISOMERASE HP_0175-RELATED"/>
    <property type="match status" value="1"/>
</dbReference>
<dbReference type="AlphaFoldDB" id="A0A2S8SUN1"/>
<evidence type="ECO:0000256" key="1">
    <source>
        <dbReference type="PROSITE-ProRule" id="PRU00278"/>
    </source>
</evidence>
<dbReference type="Pfam" id="PF13624">
    <property type="entry name" value="SurA_N_3"/>
    <property type="match status" value="1"/>
</dbReference>
<evidence type="ECO:0000259" key="4">
    <source>
        <dbReference type="PROSITE" id="PS50198"/>
    </source>
</evidence>
<dbReference type="OrthoDB" id="9791746at2"/>
<evidence type="ECO:0000313" key="5">
    <source>
        <dbReference type="EMBL" id="PQV64469.1"/>
    </source>
</evidence>
<name>A0A2S8SUN1_9BACT</name>
<keyword evidence="1" id="KW-0697">Rotamase</keyword>
<dbReference type="Gene3D" id="1.25.40.10">
    <property type="entry name" value="Tetratricopeptide repeat domain"/>
    <property type="match status" value="1"/>
</dbReference>
<dbReference type="InterPro" id="IPR050245">
    <property type="entry name" value="PrsA_foldase"/>
</dbReference>
<organism evidence="5 6">
    <name type="scientific">Abditibacterium utsteinense</name>
    <dbReference type="NCBI Taxonomy" id="1960156"/>
    <lineage>
        <taxon>Bacteria</taxon>
        <taxon>Pseudomonadati</taxon>
        <taxon>Abditibacteriota</taxon>
        <taxon>Abditibacteriia</taxon>
        <taxon>Abditibacteriales</taxon>
        <taxon>Abditibacteriaceae</taxon>
        <taxon>Abditibacterium</taxon>
    </lineage>
</organism>
<keyword evidence="3" id="KW-0812">Transmembrane</keyword>
<feature type="compositionally biased region" description="Basic and acidic residues" evidence="2">
    <location>
        <begin position="540"/>
        <end position="552"/>
    </location>
</feature>
<keyword evidence="3" id="KW-1133">Transmembrane helix</keyword>
<dbReference type="Gene3D" id="1.10.4030.10">
    <property type="entry name" value="Porin chaperone SurA, peptide-binding domain"/>
    <property type="match status" value="1"/>
</dbReference>
<dbReference type="InterPro" id="IPR027304">
    <property type="entry name" value="Trigger_fact/SurA_dom_sf"/>
</dbReference>
<keyword evidence="6" id="KW-1185">Reference proteome</keyword>
<dbReference type="PROSITE" id="PS50198">
    <property type="entry name" value="PPIC_PPIASE_2"/>
    <property type="match status" value="1"/>
</dbReference>
<dbReference type="Proteomes" id="UP000237684">
    <property type="component" value="Unassembled WGS sequence"/>
</dbReference>
<comment type="caution">
    <text evidence="5">The sequence shown here is derived from an EMBL/GenBank/DDBJ whole genome shotgun (WGS) entry which is preliminary data.</text>
</comment>